<proteinExistence type="predicted"/>
<dbReference type="InterPro" id="IPR001509">
    <property type="entry name" value="Epimerase_deHydtase"/>
</dbReference>
<feature type="domain" description="NAD-dependent epimerase/dehydratase" evidence="1">
    <location>
        <begin position="3"/>
        <end position="218"/>
    </location>
</feature>
<evidence type="ECO:0000313" key="2">
    <source>
        <dbReference type="EMBL" id="TSJ63875.1"/>
    </source>
</evidence>
<dbReference type="Proteomes" id="UP000315321">
    <property type="component" value="Unassembled WGS sequence"/>
</dbReference>
<dbReference type="PANTHER" id="PTHR48079">
    <property type="entry name" value="PROTEIN YEEZ"/>
    <property type="match status" value="1"/>
</dbReference>
<gene>
    <name evidence="2" type="ORF">FO470_00790</name>
</gene>
<dbReference type="EMBL" id="VMBP01000001">
    <property type="protein sequence ID" value="TSJ63875.1"/>
    <property type="molecule type" value="Genomic_DNA"/>
</dbReference>
<dbReference type="InterPro" id="IPR051783">
    <property type="entry name" value="NAD(P)-dependent_oxidoreduct"/>
</dbReference>
<dbReference type="Gene3D" id="3.40.50.720">
    <property type="entry name" value="NAD(P)-binding Rossmann-like Domain"/>
    <property type="match status" value="1"/>
</dbReference>
<comment type="caution">
    <text evidence="2">The sequence shown here is derived from an EMBL/GenBank/DDBJ whole genome shotgun (WGS) entry which is preliminary data.</text>
</comment>
<dbReference type="InterPro" id="IPR036291">
    <property type="entry name" value="NAD(P)-bd_dom_sf"/>
</dbReference>
<name>A0ABY3DU89_9HYPH</name>
<sequence length="298" mass="30982">MHIFVTGATGFVGSAVVRELLDAGHRVTGLARSEAGAEALAREGAAVHRGDVNDLPGLRVAAARADGVIHTAFNHDFSTFRANCEADRQVIEALGEALAGSGRPLVVTSGIGVLSQGGVATEETRAASGPAAHPRAASEQAAERIAARGGHASVVRLPPSVHGAGDHGFVPHLVRLARASGVSAHIGEGLNRWPAVHRLDAARLYRRAVESGEAGARYHAVAEEGIAFRDIAQVIGRRLGVPVRGLGPQEAEAHFGWFAPFAAMDVPSVSRWTQDALGWRPTGPGLLADLDGPAYFEG</sequence>
<reference evidence="2 3" key="1">
    <citation type="submission" date="2019-07" db="EMBL/GenBank/DDBJ databases">
        <authorList>
            <person name="Grouzdev D.S."/>
        </authorList>
    </citation>
    <scope>NUCLEOTIDE SEQUENCE [LARGE SCALE GENOMIC DNA]</scope>
    <source>
        <strain evidence="2 3">3C</strain>
    </source>
</reference>
<evidence type="ECO:0000313" key="3">
    <source>
        <dbReference type="Proteomes" id="UP000315321"/>
    </source>
</evidence>
<dbReference type="SUPFAM" id="SSF51735">
    <property type="entry name" value="NAD(P)-binding Rossmann-fold domains"/>
    <property type="match status" value="1"/>
</dbReference>
<keyword evidence="3" id="KW-1185">Reference proteome</keyword>
<organism evidence="2 3">
    <name type="scientific">Ancylobacter moscoviensis</name>
    <dbReference type="NCBI Taxonomy" id="2597768"/>
    <lineage>
        <taxon>Bacteria</taxon>
        <taxon>Pseudomonadati</taxon>
        <taxon>Pseudomonadota</taxon>
        <taxon>Alphaproteobacteria</taxon>
        <taxon>Hyphomicrobiales</taxon>
        <taxon>Xanthobacteraceae</taxon>
        <taxon>Ancylobacter</taxon>
    </lineage>
</organism>
<evidence type="ECO:0000259" key="1">
    <source>
        <dbReference type="Pfam" id="PF01370"/>
    </source>
</evidence>
<accession>A0ABY3DU89</accession>
<dbReference type="Pfam" id="PF01370">
    <property type="entry name" value="Epimerase"/>
    <property type="match status" value="1"/>
</dbReference>
<dbReference type="CDD" id="cd05262">
    <property type="entry name" value="SDR_a7"/>
    <property type="match status" value="1"/>
</dbReference>
<dbReference type="RefSeq" id="WP_144341031.1">
    <property type="nucleotide sequence ID" value="NZ_VMBP01000001.1"/>
</dbReference>
<dbReference type="PANTHER" id="PTHR48079:SF6">
    <property type="entry name" value="NAD(P)-BINDING DOMAIN-CONTAINING PROTEIN-RELATED"/>
    <property type="match status" value="1"/>
</dbReference>
<protein>
    <submittedName>
        <fullName evidence="2">SDR family oxidoreductase</fullName>
    </submittedName>
</protein>